<organism evidence="1">
    <name type="scientific">Medicago truncatula</name>
    <name type="common">Barrel medic</name>
    <name type="synonym">Medicago tribuloides</name>
    <dbReference type="NCBI Taxonomy" id="3880"/>
    <lineage>
        <taxon>Eukaryota</taxon>
        <taxon>Viridiplantae</taxon>
        <taxon>Streptophyta</taxon>
        <taxon>Embryophyta</taxon>
        <taxon>Tracheophyta</taxon>
        <taxon>Spermatophyta</taxon>
        <taxon>Magnoliopsida</taxon>
        <taxon>eudicotyledons</taxon>
        <taxon>Gunneridae</taxon>
        <taxon>Pentapetalae</taxon>
        <taxon>rosids</taxon>
        <taxon>fabids</taxon>
        <taxon>Fabales</taxon>
        <taxon>Fabaceae</taxon>
        <taxon>Papilionoideae</taxon>
        <taxon>50 kb inversion clade</taxon>
        <taxon>NPAAA clade</taxon>
        <taxon>Hologalegina</taxon>
        <taxon>IRL clade</taxon>
        <taxon>Trifolieae</taxon>
        <taxon>Medicago</taxon>
    </lineage>
</organism>
<sequence length="56" mass="6605">MGYERLVRRKNNRMKVRDNRNIKTVELNSDVNEPNNQEQQLVASQNLEAGTATQFW</sequence>
<name>Q2HW36_MEDTR</name>
<dbReference type="AlphaFoldDB" id="Q2HW36"/>
<reference evidence="1" key="1">
    <citation type="submission" date="2004-04" db="EMBL/GenBank/DDBJ databases">
        <authorList>
            <person name="Town C.D."/>
        </authorList>
    </citation>
    <scope>NUCLEOTIDE SEQUENCE</scope>
</reference>
<proteinExistence type="predicted"/>
<dbReference type="EMBL" id="AC147963">
    <property type="protein sequence ID" value="ABD28347.1"/>
    <property type="molecule type" value="Genomic_DNA"/>
</dbReference>
<evidence type="ECO:0000313" key="1">
    <source>
        <dbReference type="EMBL" id="ABD28347.1"/>
    </source>
</evidence>
<gene>
    <name evidence="1" type="ORF">MtrDRAFT_AC147963g14v2</name>
</gene>
<protein>
    <submittedName>
        <fullName evidence="1">Uncharacterized protein</fullName>
    </submittedName>
</protein>
<reference evidence="1" key="2">
    <citation type="submission" date="2007-03" db="EMBL/GenBank/DDBJ databases">
        <authorList>
            <consortium name="The International Medicago Genome Annotation Group"/>
        </authorList>
    </citation>
    <scope>NUCLEOTIDE SEQUENCE</scope>
</reference>
<accession>Q2HW36</accession>